<dbReference type="PANTHER" id="PTHR45676">
    <property type="entry name" value="RING-H2 FINGER PROTEIN ATL51-RELATED"/>
    <property type="match status" value="1"/>
</dbReference>
<reference evidence="2 3" key="1">
    <citation type="submission" date="2024-01" db="EMBL/GenBank/DDBJ databases">
        <title>A telomere-to-telomere, gap-free genome of sweet tea (Lithocarpus litseifolius).</title>
        <authorList>
            <person name="Zhou J."/>
        </authorList>
    </citation>
    <scope>NUCLEOTIDE SEQUENCE [LARGE SCALE GENOMIC DNA]</scope>
    <source>
        <strain evidence="2">Zhou-2022a</strain>
        <tissue evidence="2">Leaf</tissue>
    </source>
</reference>
<proteinExistence type="predicted"/>
<accession>A0AAW2BVH4</accession>
<dbReference type="SUPFAM" id="SSF57850">
    <property type="entry name" value="RING/U-box"/>
    <property type="match status" value="2"/>
</dbReference>
<name>A0AAW2BVH4_9ROSI</name>
<evidence type="ECO:0000259" key="1">
    <source>
        <dbReference type="Pfam" id="PF13639"/>
    </source>
</evidence>
<dbReference type="AlphaFoldDB" id="A0AAW2BVH4"/>
<dbReference type="InterPro" id="IPR001841">
    <property type="entry name" value="Znf_RING"/>
</dbReference>
<dbReference type="EMBL" id="JAZDWU010000010">
    <property type="protein sequence ID" value="KAK9988904.1"/>
    <property type="molecule type" value="Genomic_DNA"/>
</dbReference>
<sequence length="152" mass="16996">MLLARMLNVRNSNRIRLITTSCLICFGEFVEGESVVEVSACSYAFHAECIQRDKLANIGIVHFCWKKCRSAQPEHANVELVPPPPLPKLPQRAFHAGTGFITTDCTIYLGEFVEVESVTEVPTCSHAFHAECIQTWLAYSNHAIPCLIYRVG</sequence>
<dbReference type="Pfam" id="PF13639">
    <property type="entry name" value="zf-RING_2"/>
    <property type="match status" value="1"/>
</dbReference>
<keyword evidence="3" id="KW-1185">Reference proteome</keyword>
<protein>
    <recommendedName>
        <fullName evidence="1">RING-type domain-containing protein</fullName>
    </recommendedName>
</protein>
<dbReference type="PANTHER" id="PTHR45676:SF159">
    <property type="entry name" value="RING-H2 FINGER PROTEIN ATL51"/>
    <property type="match status" value="1"/>
</dbReference>
<evidence type="ECO:0000313" key="3">
    <source>
        <dbReference type="Proteomes" id="UP001459277"/>
    </source>
</evidence>
<dbReference type="InterPro" id="IPR013083">
    <property type="entry name" value="Znf_RING/FYVE/PHD"/>
</dbReference>
<feature type="domain" description="RING-type" evidence="1">
    <location>
        <begin position="104"/>
        <end position="146"/>
    </location>
</feature>
<evidence type="ECO:0000313" key="2">
    <source>
        <dbReference type="EMBL" id="KAK9988904.1"/>
    </source>
</evidence>
<dbReference type="Gene3D" id="3.30.40.10">
    <property type="entry name" value="Zinc/RING finger domain, C3HC4 (zinc finger)"/>
    <property type="match status" value="2"/>
</dbReference>
<gene>
    <name evidence="2" type="ORF">SO802_029143</name>
</gene>
<dbReference type="GO" id="GO:0016567">
    <property type="term" value="P:protein ubiquitination"/>
    <property type="evidence" value="ECO:0007669"/>
    <property type="project" value="TreeGrafter"/>
</dbReference>
<comment type="caution">
    <text evidence="2">The sequence shown here is derived from an EMBL/GenBank/DDBJ whole genome shotgun (WGS) entry which is preliminary data.</text>
</comment>
<organism evidence="2 3">
    <name type="scientific">Lithocarpus litseifolius</name>
    <dbReference type="NCBI Taxonomy" id="425828"/>
    <lineage>
        <taxon>Eukaryota</taxon>
        <taxon>Viridiplantae</taxon>
        <taxon>Streptophyta</taxon>
        <taxon>Embryophyta</taxon>
        <taxon>Tracheophyta</taxon>
        <taxon>Spermatophyta</taxon>
        <taxon>Magnoliopsida</taxon>
        <taxon>eudicotyledons</taxon>
        <taxon>Gunneridae</taxon>
        <taxon>Pentapetalae</taxon>
        <taxon>rosids</taxon>
        <taxon>fabids</taxon>
        <taxon>Fagales</taxon>
        <taxon>Fagaceae</taxon>
        <taxon>Lithocarpus</taxon>
    </lineage>
</organism>
<dbReference type="Proteomes" id="UP001459277">
    <property type="component" value="Unassembled WGS sequence"/>
</dbReference>